<dbReference type="AlphaFoldDB" id="A0A2S8HXV6"/>
<name>A0A2S8HXV6_BURCE</name>
<comment type="caution">
    <text evidence="1">The sequence shown here is derived from an EMBL/GenBank/DDBJ whole genome shotgun (WGS) entry which is preliminary data.</text>
</comment>
<dbReference type="Proteomes" id="UP000238206">
    <property type="component" value="Unassembled WGS sequence"/>
</dbReference>
<evidence type="ECO:0000313" key="1">
    <source>
        <dbReference type="EMBL" id="PQP07404.1"/>
    </source>
</evidence>
<organism evidence="1 2">
    <name type="scientific">Burkholderia cepacia</name>
    <name type="common">Pseudomonas cepacia</name>
    <dbReference type="NCBI Taxonomy" id="292"/>
    <lineage>
        <taxon>Bacteria</taxon>
        <taxon>Pseudomonadati</taxon>
        <taxon>Pseudomonadota</taxon>
        <taxon>Betaproteobacteria</taxon>
        <taxon>Burkholderiales</taxon>
        <taxon>Burkholderiaceae</taxon>
        <taxon>Burkholderia</taxon>
        <taxon>Burkholderia cepacia complex</taxon>
    </lineage>
</organism>
<sequence>MAGVPRVLAEKMADVPVAAGWMHELKSTLVEWVAQLDVEGGRDAYDTRLFSLSGKFGWLSFWDFVHYGAVRPARWPQPRHELTRVYAEILGMVSNLGRSMNISDAALVRGFGINRKKYLGESACLNRDALKQMLKEIVEAGEESEVTDAFINRQKQQSLLVLRYEDGMAVDVWRESNLTIEFLLVEDRFRVVYGNESEAYSPAEFVRMVRQRNEFHSVLAFYGEVEIERICGTVPRIQSSGQWVG</sequence>
<proteinExistence type="predicted"/>
<reference evidence="1 2" key="1">
    <citation type="submission" date="2018-02" db="EMBL/GenBank/DDBJ databases">
        <title>Draft genome sequencing of Burkholderia cepacia Y14-15.</title>
        <authorList>
            <person name="Zheng B.-X."/>
        </authorList>
    </citation>
    <scope>NUCLEOTIDE SEQUENCE [LARGE SCALE GENOMIC DNA]</scope>
    <source>
        <strain evidence="1 2">Y14-15</strain>
    </source>
</reference>
<protein>
    <submittedName>
        <fullName evidence="1">Uncharacterized protein</fullName>
    </submittedName>
</protein>
<evidence type="ECO:0000313" key="2">
    <source>
        <dbReference type="Proteomes" id="UP000238206"/>
    </source>
</evidence>
<dbReference type="EMBL" id="PUIQ01000115">
    <property type="protein sequence ID" value="PQP07404.1"/>
    <property type="molecule type" value="Genomic_DNA"/>
</dbReference>
<accession>A0A2S8HXV6</accession>
<gene>
    <name evidence="1" type="ORF">C5615_37795</name>
</gene>